<dbReference type="EMBL" id="JBHUDP010000001">
    <property type="protein sequence ID" value="MFD1684842.1"/>
    <property type="molecule type" value="Genomic_DNA"/>
</dbReference>
<accession>A0ABD6DUA5</accession>
<reference evidence="3 4" key="1">
    <citation type="journal article" date="2019" name="Int. J. Syst. Evol. Microbiol.">
        <title>The Global Catalogue of Microorganisms (GCM) 10K type strain sequencing project: providing services to taxonomists for standard genome sequencing and annotation.</title>
        <authorList>
            <consortium name="The Broad Institute Genomics Platform"/>
            <consortium name="The Broad Institute Genome Sequencing Center for Infectious Disease"/>
            <person name="Wu L."/>
            <person name="Ma J."/>
        </authorList>
    </citation>
    <scope>NUCLEOTIDE SEQUENCE [LARGE SCALE GENOMIC DNA]</scope>
    <source>
        <strain evidence="3 4">CGMCC 1.10387</strain>
    </source>
</reference>
<feature type="region of interest" description="Disordered" evidence="1">
    <location>
        <begin position="1"/>
        <end position="24"/>
    </location>
</feature>
<dbReference type="AlphaFoldDB" id="A0ABD6DUA5"/>
<dbReference type="PANTHER" id="PTHR34957:SF1">
    <property type="entry name" value="NUCLEAR TRANSPORT FACTOR 2 (NTF2) FAMILY PROTEIN"/>
    <property type="match status" value="1"/>
</dbReference>
<evidence type="ECO:0000313" key="4">
    <source>
        <dbReference type="Proteomes" id="UP001597092"/>
    </source>
</evidence>
<comment type="caution">
    <text evidence="3">The sequence shown here is derived from an EMBL/GenBank/DDBJ whole genome shotgun (WGS) entry which is preliminary data.</text>
</comment>
<dbReference type="RefSeq" id="WP_256307688.1">
    <property type="nucleotide sequence ID" value="NZ_JANHAW010000002.1"/>
</dbReference>
<proteinExistence type="predicted"/>
<dbReference type="InterPro" id="IPR037401">
    <property type="entry name" value="SnoaL-like"/>
</dbReference>
<protein>
    <submittedName>
        <fullName evidence="3">YybH family protein</fullName>
    </submittedName>
</protein>
<evidence type="ECO:0000256" key="1">
    <source>
        <dbReference type="SAM" id="MobiDB-lite"/>
    </source>
</evidence>
<evidence type="ECO:0000259" key="2">
    <source>
        <dbReference type="Pfam" id="PF13474"/>
    </source>
</evidence>
<dbReference type="InterPro" id="IPR032710">
    <property type="entry name" value="NTF2-like_dom_sf"/>
</dbReference>
<dbReference type="SUPFAM" id="SSF54427">
    <property type="entry name" value="NTF2-like"/>
    <property type="match status" value="1"/>
</dbReference>
<organism evidence="3 4">
    <name type="scientific">Halobellus litoreus</name>
    <dbReference type="NCBI Taxonomy" id="755310"/>
    <lineage>
        <taxon>Archaea</taxon>
        <taxon>Methanobacteriati</taxon>
        <taxon>Methanobacteriota</taxon>
        <taxon>Stenosarchaea group</taxon>
        <taxon>Halobacteria</taxon>
        <taxon>Halobacteriales</taxon>
        <taxon>Haloferacaceae</taxon>
        <taxon>Halobellus</taxon>
    </lineage>
</organism>
<dbReference type="Proteomes" id="UP001597092">
    <property type="component" value="Unassembled WGS sequence"/>
</dbReference>
<feature type="domain" description="SnoaL-like" evidence="2">
    <location>
        <begin position="1"/>
        <end position="98"/>
    </location>
</feature>
<dbReference type="Gene3D" id="3.10.450.50">
    <property type="match status" value="1"/>
</dbReference>
<dbReference type="Pfam" id="PF13474">
    <property type="entry name" value="SnoaL_3"/>
    <property type="match status" value="1"/>
</dbReference>
<dbReference type="PANTHER" id="PTHR34957">
    <property type="entry name" value="NUCLEAR TRANSPORT FACTOR 2 (NTF2) FAMILY PROTEIN"/>
    <property type="match status" value="1"/>
</dbReference>
<name>A0ABD6DUA5_9EURY</name>
<keyword evidence="4" id="KW-1185">Reference proteome</keyword>
<evidence type="ECO:0000313" key="3">
    <source>
        <dbReference type="EMBL" id="MFD1684842.1"/>
    </source>
</evidence>
<feature type="compositionally biased region" description="Basic and acidic residues" evidence="1">
    <location>
        <begin position="1"/>
        <end position="23"/>
    </location>
</feature>
<sequence>MADVWSHEDDVTTMHPIGGREESWDAVNGSWEGVASMSEGGEVTRTDQVIRVNGDLAYELCTESASMTIASDQLSLEGRATNVYRKENGEWKVVHHHADFHAEFAEMVANIGA</sequence>
<gene>
    <name evidence="3" type="ORF">ACFSAS_04365</name>
</gene>